<proteinExistence type="evidence at transcript level"/>
<dbReference type="AlphaFoldDB" id="F2E5Q6"/>
<sequence>MWIEVSEPVEPPALVEAPLSPELRSASNHQKWMPLIPTNTYMVGARWEVHCAAGEPRRKIASVLPHTRGRWEKDPTGGPRLSVGEPSLEESKPTGVGERSKPSKVLECKSTSPHT</sequence>
<organism evidence="2">
    <name type="scientific">Hordeum vulgare subsp. vulgare</name>
    <name type="common">Domesticated barley</name>
    <dbReference type="NCBI Taxonomy" id="112509"/>
    <lineage>
        <taxon>Eukaryota</taxon>
        <taxon>Viridiplantae</taxon>
        <taxon>Streptophyta</taxon>
        <taxon>Embryophyta</taxon>
        <taxon>Tracheophyta</taxon>
        <taxon>Spermatophyta</taxon>
        <taxon>Magnoliopsida</taxon>
        <taxon>Liliopsida</taxon>
        <taxon>Poales</taxon>
        <taxon>Poaceae</taxon>
        <taxon>BOP clade</taxon>
        <taxon>Pooideae</taxon>
        <taxon>Triticodae</taxon>
        <taxon>Triticeae</taxon>
        <taxon>Hordeinae</taxon>
        <taxon>Hordeum</taxon>
    </lineage>
</organism>
<feature type="region of interest" description="Disordered" evidence="1">
    <location>
        <begin position="62"/>
        <end position="115"/>
    </location>
</feature>
<evidence type="ECO:0000313" key="2">
    <source>
        <dbReference type="EMBL" id="BAK02678.1"/>
    </source>
</evidence>
<protein>
    <submittedName>
        <fullName evidence="2">Predicted protein</fullName>
    </submittedName>
</protein>
<reference evidence="2" key="1">
    <citation type="journal article" date="2011" name="Plant Physiol.">
        <title>Comprehensive sequence analysis of 24,783 barley full-length cDNAs derived from 12 clone libraries.</title>
        <authorList>
            <person name="Matsumoto T."/>
            <person name="Tanaka T."/>
            <person name="Sakai H."/>
            <person name="Amano N."/>
            <person name="Kanamori H."/>
            <person name="Kurita K."/>
            <person name="Kikuta A."/>
            <person name="Kamiya K."/>
            <person name="Yamamoto M."/>
            <person name="Ikawa H."/>
            <person name="Fujii N."/>
            <person name="Hori K."/>
            <person name="Itoh T."/>
            <person name="Sato K."/>
        </authorList>
    </citation>
    <scope>NUCLEOTIDE SEQUENCE</scope>
    <source>
        <tissue evidence="2">Shoot and root</tissue>
    </source>
</reference>
<dbReference type="EMBL" id="AK371480">
    <property type="protein sequence ID" value="BAK02678.1"/>
    <property type="molecule type" value="mRNA"/>
</dbReference>
<feature type="compositionally biased region" description="Basic and acidic residues" evidence="1">
    <location>
        <begin position="98"/>
        <end position="107"/>
    </location>
</feature>
<name>F2E5Q6_HORVV</name>
<evidence type="ECO:0000256" key="1">
    <source>
        <dbReference type="SAM" id="MobiDB-lite"/>
    </source>
</evidence>
<accession>F2E5Q6</accession>